<accession>A0A3D8IDC6</accession>
<dbReference type="Gene3D" id="3.30.70.1060">
    <property type="entry name" value="Dimeric alpha+beta barrel"/>
    <property type="match status" value="1"/>
</dbReference>
<dbReference type="GO" id="GO:0016787">
    <property type="term" value="F:hydrolase activity"/>
    <property type="evidence" value="ECO:0007669"/>
    <property type="project" value="UniProtKB-KW"/>
</dbReference>
<evidence type="ECO:0000313" key="3">
    <source>
        <dbReference type="EMBL" id="RDU63108.1"/>
    </source>
</evidence>
<dbReference type="SUPFAM" id="SSF54909">
    <property type="entry name" value="Dimeric alpha+beta barrel"/>
    <property type="match status" value="1"/>
</dbReference>
<keyword evidence="3" id="KW-0378">Hydrolase</keyword>
<proteinExistence type="inferred from homology"/>
<dbReference type="AlphaFoldDB" id="A0A3D8IDC6"/>
<dbReference type="PANTHER" id="PTHR37828:SF1">
    <property type="entry name" value="YCII-RELATED DOMAIN-CONTAINING PROTEIN"/>
    <property type="match status" value="1"/>
</dbReference>
<evidence type="ECO:0000259" key="2">
    <source>
        <dbReference type="Pfam" id="PF03795"/>
    </source>
</evidence>
<dbReference type="InterPro" id="IPR005545">
    <property type="entry name" value="YCII"/>
</dbReference>
<feature type="domain" description="YCII-related" evidence="2">
    <location>
        <begin position="5"/>
        <end position="84"/>
    </location>
</feature>
<dbReference type="RefSeq" id="WP_115543631.1">
    <property type="nucleotide sequence ID" value="NZ_NXLQ01000026.1"/>
</dbReference>
<dbReference type="Pfam" id="PF03795">
    <property type="entry name" value="YCII"/>
    <property type="match status" value="1"/>
</dbReference>
<dbReference type="EMBL" id="NXLQ01000026">
    <property type="protein sequence ID" value="RDU63108.1"/>
    <property type="molecule type" value="Genomic_DNA"/>
</dbReference>
<dbReference type="InterPro" id="IPR011008">
    <property type="entry name" value="Dimeric_a/b-barrel"/>
</dbReference>
<comment type="similarity">
    <text evidence="1">Belongs to the YciI family.</text>
</comment>
<dbReference type="OrthoDB" id="9814407at2"/>
<comment type="caution">
    <text evidence="3">The sequence shown here is derived from an EMBL/GenBank/DDBJ whole genome shotgun (WGS) entry which is preliminary data.</text>
</comment>
<reference evidence="3 4" key="1">
    <citation type="submission" date="2018-04" db="EMBL/GenBank/DDBJ databases">
        <title>Novel Campyloabacter and Helicobacter Species and Strains.</title>
        <authorList>
            <person name="Mannion A.J."/>
            <person name="Shen Z."/>
            <person name="Fox J.G."/>
        </authorList>
    </citation>
    <scope>NUCLEOTIDE SEQUENCE [LARGE SCALE GENOMIC DNA]</scope>
    <source>
        <strain evidence="3 4">MIT 17-337</strain>
    </source>
</reference>
<name>A0A3D8IDC6_9HELI</name>
<dbReference type="PANTHER" id="PTHR37828">
    <property type="entry name" value="GSR2449 PROTEIN"/>
    <property type="match status" value="1"/>
</dbReference>
<keyword evidence="4" id="KW-1185">Reference proteome</keyword>
<gene>
    <name evidence="3" type="ORF">CQA53_08780</name>
</gene>
<dbReference type="Proteomes" id="UP000256379">
    <property type="component" value="Unassembled WGS sequence"/>
</dbReference>
<sequence>MSTLFVCMVNYTAPLEKIEEVLALHRAYLKEGYEKGFLLASGPRNPREGGLIIARFPNRQEAIAFSKNDPFCINGVAKYEFIEFDAVLHAHCLNDFLKQ</sequence>
<evidence type="ECO:0000313" key="4">
    <source>
        <dbReference type="Proteomes" id="UP000256379"/>
    </source>
</evidence>
<organism evidence="3 4">
    <name type="scientific">Helicobacter didelphidarum</name>
    <dbReference type="NCBI Taxonomy" id="2040648"/>
    <lineage>
        <taxon>Bacteria</taxon>
        <taxon>Pseudomonadati</taxon>
        <taxon>Campylobacterota</taxon>
        <taxon>Epsilonproteobacteria</taxon>
        <taxon>Campylobacterales</taxon>
        <taxon>Helicobacteraceae</taxon>
        <taxon>Helicobacter</taxon>
    </lineage>
</organism>
<protein>
    <submittedName>
        <fullName evidence="3">GTP cyclohydrolase</fullName>
    </submittedName>
</protein>
<evidence type="ECO:0000256" key="1">
    <source>
        <dbReference type="ARBA" id="ARBA00007689"/>
    </source>
</evidence>